<dbReference type="GO" id="GO:0045144">
    <property type="term" value="P:meiotic sister chromatid segregation"/>
    <property type="evidence" value="ECO:0007669"/>
    <property type="project" value="InterPro"/>
</dbReference>
<evidence type="ECO:0008006" key="4">
    <source>
        <dbReference type="Google" id="ProtNLM"/>
    </source>
</evidence>
<proteinExistence type="predicted"/>
<evidence type="ECO:0000313" key="3">
    <source>
        <dbReference type="Proteomes" id="UP000541444"/>
    </source>
</evidence>
<gene>
    <name evidence="2" type="ORF">GIB67_017174</name>
</gene>
<organism evidence="2 3">
    <name type="scientific">Kingdonia uniflora</name>
    <dbReference type="NCBI Taxonomy" id="39325"/>
    <lineage>
        <taxon>Eukaryota</taxon>
        <taxon>Viridiplantae</taxon>
        <taxon>Streptophyta</taxon>
        <taxon>Embryophyta</taxon>
        <taxon>Tracheophyta</taxon>
        <taxon>Spermatophyta</taxon>
        <taxon>Magnoliopsida</taxon>
        <taxon>Ranunculales</taxon>
        <taxon>Circaeasteraceae</taxon>
        <taxon>Kingdonia</taxon>
    </lineage>
</organism>
<name>A0A7J7NKA7_9MAGN</name>
<feature type="region of interest" description="Disordered" evidence="1">
    <location>
        <begin position="283"/>
        <end position="311"/>
    </location>
</feature>
<dbReference type="OrthoDB" id="770508at2759"/>
<dbReference type="InterPro" id="IPR044693">
    <property type="entry name" value="SGO_plant"/>
</dbReference>
<protein>
    <recommendedName>
        <fullName evidence="4">Shugoshin-1</fullName>
    </recommendedName>
</protein>
<reference evidence="2 3" key="1">
    <citation type="journal article" date="2020" name="IScience">
        <title>Genome Sequencing of the Endangered Kingdonia uniflora (Circaeasteraceae, Ranunculales) Reveals Potential Mechanisms of Evolutionary Specialization.</title>
        <authorList>
            <person name="Sun Y."/>
            <person name="Deng T."/>
            <person name="Zhang A."/>
            <person name="Moore M.J."/>
            <person name="Landis J.B."/>
            <person name="Lin N."/>
            <person name="Zhang H."/>
            <person name="Zhang X."/>
            <person name="Huang J."/>
            <person name="Zhang X."/>
            <person name="Sun H."/>
            <person name="Wang H."/>
        </authorList>
    </citation>
    <scope>NUCLEOTIDE SEQUENCE [LARGE SCALE GENOMIC DNA]</scope>
    <source>
        <strain evidence="2">TB1705</strain>
        <tissue evidence="2">Leaf</tissue>
    </source>
</reference>
<dbReference type="GO" id="GO:0034090">
    <property type="term" value="P:maintenance of meiotic sister chromatid cohesion"/>
    <property type="evidence" value="ECO:0007669"/>
    <property type="project" value="InterPro"/>
</dbReference>
<evidence type="ECO:0000313" key="2">
    <source>
        <dbReference type="EMBL" id="KAF6167679.1"/>
    </source>
</evidence>
<dbReference type="AlphaFoldDB" id="A0A7J7NKA7"/>
<keyword evidence="3" id="KW-1185">Reference proteome</keyword>
<dbReference type="GO" id="GO:0005634">
    <property type="term" value="C:nucleus"/>
    <property type="evidence" value="ECO:0007669"/>
    <property type="project" value="InterPro"/>
</dbReference>
<sequence length="328" mass="37462">MEAFYVLETENCDLAGKMSGEKFPKKISLGSDCRKRLFDITNTQNKGRPVSTGVDYVEQIQKENTALKRLLVERNKIIELSKVEFLKMRTNMQKVQQQNWHLAQANSHMLAELNRGKDRLKAMEHELGCKSTLLTVKDMELKDNVKKKSCDKTFPKNQMEKCEKTQGEEAVVVKDSTKTFNIPNKRRQLRSQSLGSCIVREEIAPKEKNGDTSLKAEQLESTNEKADNKRQCLRRQSARFISEQAKPSKDFAELKDPPDLVPPFVDELMEEDGDALSDITVTEGKERKNSVKCETPVPGRPSIGRPMRKAAEKVSYKEIPINIKMRRS</sequence>
<dbReference type="GO" id="GO:0000775">
    <property type="term" value="C:chromosome, centromeric region"/>
    <property type="evidence" value="ECO:0007669"/>
    <property type="project" value="InterPro"/>
</dbReference>
<evidence type="ECO:0000256" key="1">
    <source>
        <dbReference type="SAM" id="MobiDB-lite"/>
    </source>
</evidence>
<dbReference type="PANTHER" id="PTHR34373:SF9">
    <property type="entry name" value="SHUGOSHIN 2"/>
    <property type="match status" value="1"/>
</dbReference>
<dbReference type="EMBL" id="JACGCM010000719">
    <property type="protein sequence ID" value="KAF6167679.1"/>
    <property type="molecule type" value="Genomic_DNA"/>
</dbReference>
<dbReference type="PANTHER" id="PTHR34373">
    <property type="entry name" value="SHUGOSHIN 2"/>
    <property type="match status" value="1"/>
</dbReference>
<accession>A0A7J7NKA7</accession>
<dbReference type="Proteomes" id="UP000541444">
    <property type="component" value="Unassembled WGS sequence"/>
</dbReference>
<comment type="caution">
    <text evidence="2">The sequence shown here is derived from an EMBL/GenBank/DDBJ whole genome shotgun (WGS) entry which is preliminary data.</text>
</comment>